<feature type="non-terminal residue" evidence="1">
    <location>
        <position position="1"/>
    </location>
</feature>
<name>A0A433A1F6_9FUNG</name>
<evidence type="ECO:0000313" key="1">
    <source>
        <dbReference type="EMBL" id="RUO96516.1"/>
    </source>
</evidence>
<proteinExistence type="predicted"/>
<reference evidence="1 2" key="1">
    <citation type="journal article" date="2018" name="New Phytol.">
        <title>Phylogenomics of Endogonaceae and evolution of mycorrhizas within Mucoromycota.</title>
        <authorList>
            <person name="Chang Y."/>
            <person name="Desiro A."/>
            <person name="Na H."/>
            <person name="Sandor L."/>
            <person name="Lipzen A."/>
            <person name="Clum A."/>
            <person name="Barry K."/>
            <person name="Grigoriev I.V."/>
            <person name="Martin F.M."/>
            <person name="Stajich J.E."/>
            <person name="Smith M.E."/>
            <person name="Bonito G."/>
            <person name="Spatafora J.W."/>
        </authorList>
    </citation>
    <scope>NUCLEOTIDE SEQUENCE [LARGE SCALE GENOMIC DNA]</scope>
    <source>
        <strain evidence="1 2">GMNB39</strain>
    </source>
</reference>
<comment type="caution">
    <text evidence="1">The sequence shown here is derived from an EMBL/GenBank/DDBJ whole genome shotgun (WGS) entry which is preliminary data.</text>
</comment>
<accession>A0A433A1F6</accession>
<evidence type="ECO:0000313" key="2">
    <source>
        <dbReference type="Proteomes" id="UP000268093"/>
    </source>
</evidence>
<dbReference type="Proteomes" id="UP000268093">
    <property type="component" value="Unassembled WGS sequence"/>
</dbReference>
<protein>
    <submittedName>
        <fullName evidence="1">Uncharacterized protein</fullName>
    </submittedName>
</protein>
<gene>
    <name evidence="1" type="ORF">BC936DRAFT_141899</name>
</gene>
<dbReference type="AlphaFoldDB" id="A0A433A1F6"/>
<sequence length="142" mass="16713">CHRNGRGLVGREGRCRQRQGEGSINWPTKELVTTKLPFFSNLHNSLYICFLNRCYFFLPLGQHERLVIFKVHALIYALREAAIHRSSIRDTVRAYSIWFVDETKVILDGTTFEEQLLPHSGKPQSYRTFLHRNCSLREWPHI</sequence>
<keyword evidence="2" id="KW-1185">Reference proteome</keyword>
<dbReference type="EMBL" id="RBNI01020845">
    <property type="protein sequence ID" value="RUO96516.1"/>
    <property type="molecule type" value="Genomic_DNA"/>
</dbReference>
<organism evidence="1 2">
    <name type="scientific">Jimgerdemannia flammicorona</name>
    <dbReference type="NCBI Taxonomy" id="994334"/>
    <lineage>
        <taxon>Eukaryota</taxon>
        <taxon>Fungi</taxon>
        <taxon>Fungi incertae sedis</taxon>
        <taxon>Mucoromycota</taxon>
        <taxon>Mucoromycotina</taxon>
        <taxon>Endogonomycetes</taxon>
        <taxon>Endogonales</taxon>
        <taxon>Endogonaceae</taxon>
        <taxon>Jimgerdemannia</taxon>
    </lineage>
</organism>